<name>D9CJ59_VOLCA</name>
<feature type="transmembrane region" description="Helical" evidence="1">
    <location>
        <begin position="211"/>
        <end position="229"/>
    </location>
</feature>
<dbReference type="InterPro" id="IPR016833">
    <property type="entry name" value="Put_Na-Bile_cotransptr"/>
</dbReference>
<dbReference type="InterPro" id="IPR038770">
    <property type="entry name" value="Na+/solute_symporter_sf"/>
</dbReference>
<keyword evidence="1" id="KW-0812">Transmembrane</keyword>
<dbReference type="GO" id="GO:0009941">
    <property type="term" value="C:chloroplast envelope"/>
    <property type="evidence" value="ECO:0007669"/>
    <property type="project" value="TreeGrafter"/>
</dbReference>
<proteinExistence type="predicted"/>
<evidence type="ECO:0000313" key="2">
    <source>
        <dbReference type="EMBL" id="ADI46919.1"/>
    </source>
</evidence>
<dbReference type="PANTHER" id="PTHR18640:SF14">
    <property type="entry name" value="SODIUM BILE ACID SYMPORTER FAMILY"/>
    <property type="match status" value="1"/>
</dbReference>
<dbReference type="Gene3D" id="1.20.1530.20">
    <property type="match status" value="1"/>
</dbReference>
<feature type="transmembrane region" description="Helical" evidence="1">
    <location>
        <begin position="46"/>
        <end position="66"/>
    </location>
</feature>
<feature type="transmembrane region" description="Helical" evidence="1">
    <location>
        <begin position="138"/>
        <end position="158"/>
    </location>
</feature>
<keyword evidence="1" id="KW-0472">Membrane</keyword>
<keyword evidence="1" id="KW-1133">Transmembrane helix</keyword>
<dbReference type="Pfam" id="PF13593">
    <property type="entry name" value="SBF_like"/>
    <property type="match status" value="1"/>
</dbReference>
<feature type="transmembrane region" description="Helical" evidence="1">
    <location>
        <begin position="178"/>
        <end position="199"/>
    </location>
</feature>
<dbReference type="PANTHER" id="PTHR18640">
    <property type="entry name" value="SOLUTE CARRIER FAMILY 10 MEMBER 7"/>
    <property type="match status" value="1"/>
</dbReference>
<feature type="transmembrane region" description="Helical" evidence="1">
    <location>
        <begin position="111"/>
        <end position="131"/>
    </location>
</feature>
<gene>
    <name evidence="2" type="primary">MTM0397</name>
</gene>
<reference evidence="2" key="1">
    <citation type="journal article" date="2010" name="Science">
        <title>Evolution of an expanded sex-determining locus in Volvox.</title>
        <authorList>
            <person name="Ferris P."/>
            <person name="Olson B.J."/>
            <person name="De Hoff P.L."/>
            <person name="Douglass S."/>
            <person name="Casero D."/>
            <person name="Prochnik S."/>
            <person name="Geng S."/>
            <person name="Rai R."/>
            <person name="Grimwood J."/>
            <person name="Schmutz J."/>
            <person name="Nishii I."/>
            <person name="Hamaji T."/>
            <person name="Nozaki H."/>
            <person name="Pellegrini M."/>
            <person name="Umen J.G."/>
        </authorList>
    </citation>
    <scope>NUCLEOTIDE SEQUENCE</scope>
    <source>
        <strain evidence="2">Adam</strain>
    </source>
</reference>
<feature type="transmembrane region" description="Helical" evidence="1">
    <location>
        <begin position="78"/>
        <end position="99"/>
    </location>
</feature>
<sequence length="444" mass="48511">MVEVQGNPVKRFVVKQFLPLGFCVAVIFALLFPTPGNALYQFKVNGWKLVTTINMALIFFIFGITLETAELKEAMKGYKVLLLAVLTILFITGLTGFIFVRMDFKPMEFGYGLAIFACVPTSLSSGVALVIQGYGNAALALLMTVCTNILGIFISPLVVKMVLSSAIKDIKVDALDLVVKLGVSIIIPLMVGKALRELWAPALKFAKRYKVSLYLVNQFQIVMIVWQTLSHSRHELLKQKFYDVLFAIMGAIGQHFFFLLLAILIAWLVPFLGMRIQDAERKAFIVMCSQKSLPTAAVIISYLPPGPAGDRTEHSEQAELATGTQGLGDLGLVAIPCIVFYVMQVFIDAFLANGWASKYEKGQALQNKYADQLAQLEKLEPDAPSLILRSGINESEPCASDPGMSAIGDSGGVRVNMEVSDSARLLGASNEQSDGIMLAKYTQA</sequence>
<feature type="transmembrane region" description="Helical" evidence="1">
    <location>
        <begin position="12"/>
        <end position="34"/>
    </location>
</feature>
<dbReference type="AlphaFoldDB" id="D9CJ59"/>
<feature type="transmembrane region" description="Helical" evidence="1">
    <location>
        <begin position="330"/>
        <end position="351"/>
    </location>
</feature>
<organism evidence="2">
    <name type="scientific">Volvox carteri f. nagariensis</name>
    <dbReference type="NCBI Taxonomy" id="3068"/>
    <lineage>
        <taxon>Eukaryota</taxon>
        <taxon>Viridiplantae</taxon>
        <taxon>Chlorophyta</taxon>
        <taxon>core chlorophytes</taxon>
        <taxon>Chlorophyceae</taxon>
        <taxon>CS clade</taxon>
        <taxon>Chlamydomonadales</taxon>
        <taxon>Volvocaceae</taxon>
        <taxon>Volvox</taxon>
    </lineage>
</organism>
<protein>
    <submittedName>
        <fullName evidence="2">MTM0397</fullName>
    </submittedName>
</protein>
<evidence type="ECO:0000256" key="1">
    <source>
        <dbReference type="SAM" id="Phobius"/>
    </source>
</evidence>
<dbReference type="EMBL" id="GU784916">
    <property type="protein sequence ID" value="ADI46919.1"/>
    <property type="molecule type" value="Genomic_DNA"/>
</dbReference>
<feature type="transmembrane region" description="Helical" evidence="1">
    <location>
        <begin position="244"/>
        <end position="272"/>
    </location>
</feature>
<accession>D9CJ59</accession>